<comment type="caution">
    <text evidence="2">The sequence shown here is derived from an EMBL/GenBank/DDBJ whole genome shotgun (WGS) entry which is preliminary data.</text>
</comment>
<name>A0A397TZL5_9GLOM</name>
<accession>A0A397TZL5</accession>
<reference evidence="2 4" key="1">
    <citation type="submission" date="2018-06" db="EMBL/GenBank/DDBJ databases">
        <title>Comparative genomics reveals the genomic features of Rhizophagus irregularis, R. cerebriforme, R. diaphanum and Gigaspora rosea, and their symbiotic lifestyle signature.</title>
        <authorList>
            <person name="Morin E."/>
            <person name="San Clemente H."/>
            <person name="Chen E.C.H."/>
            <person name="De La Providencia I."/>
            <person name="Hainaut M."/>
            <person name="Kuo A."/>
            <person name="Kohler A."/>
            <person name="Murat C."/>
            <person name="Tang N."/>
            <person name="Roy S."/>
            <person name="Loubradou J."/>
            <person name="Henrissat B."/>
            <person name="Grigoriev I.V."/>
            <person name="Corradi N."/>
            <person name="Roux C."/>
            <person name="Martin F.M."/>
        </authorList>
    </citation>
    <scope>NUCLEOTIDE SEQUENCE [LARGE SCALE GENOMIC DNA]</scope>
    <source>
        <strain evidence="2 4">DAOM 194757</strain>
    </source>
</reference>
<dbReference type="EMBL" id="QKWP01001961">
    <property type="protein sequence ID" value="RIB05560.1"/>
    <property type="molecule type" value="Genomic_DNA"/>
</dbReference>
<dbReference type="GO" id="GO:0003676">
    <property type="term" value="F:nucleic acid binding"/>
    <property type="evidence" value="ECO:0007669"/>
    <property type="project" value="InterPro"/>
</dbReference>
<keyword evidence="4" id="KW-1185">Reference proteome</keyword>
<keyword evidence="1" id="KW-0812">Transmembrane</keyword>
<dbReference type="InterPro" id="IPR036397">
    <property type="entry name" value="RNaseH_sf"/>
</dbReference>
<dbReference type="Gene3D" id="3.30.420.10">
    <property type="entry name" value="Ribonuclease H-like superfamily/Ribonuclease H"/>
    <property type="match status" value="1"/>
</dbReference>
<evidence type="ECO:0000313" key="3">
    <source>
        <dbReference type="EMBL" id="RIB05560.1"/>
    </source>
</evidence>
<keyword evidence="1" id="KW-0472">Membrane</keyword>
<feature type="transmembrane region" description="Helical" evidence="1">
    <location>
        <begin position="61"/>
        <end position="82"/>
    </location>
</feature>
<evidence type="ECO:0000256" key="1">
    <source>
        <dbReference type="SAM" id="Phobius"/>
    </source>
</evidence>
<dbReference type="OrthoDB" id="2381103at2759"/>
<dbReference type="EMBL" id="QKWP01003934">
    <property type="protein sequence ID" value="RIB00583.1"/>
    <property type="molecule type" value="Genomic_DNA"/>
</dbReference>
<evidence type="ECO:0000313" key="2">
    <source>
        <dbReference type="EMBL" id="RIB00583.1"/>
    </source>
</evidence>
<dbReference type="AlphaFoldDB" id="A0A397TZL5"/>
<gene>
    <name evidence="3" type="ORF">C2G38_2219338</name>
    <name evidence="2" type="ORF">C2G38_2233770</name>
</gene>
<sequence length="205" mass="22970">MLKHARKTLHTVKWSARQYSTYSKGNNSVVNFISVNNSTSYFIKLDDSTVSSFKASKAFDVVYVGTFIGTGASSMYGVWSIINSSLIPINEKLEKLDAKVGILDLNVNYIKGYLRIQEIAPKTNDSFAAAIQIIRAGMTKGKNSEILKRKNLCLPEHINKLVQIKELKLKLRKIKGHSRIPENEKANKLACKSALGDRILVPKWL</sequence>
<dbReference type="STRING" id="44941.A0A397TZL5"/>
<keyword evidence="1" id="KW-1133">Transmembrane helix</keyword>
<protein>
    <submittedName>
        <fullName evidence="2">Uncharacterized protein</fullName>
    </submittedName>
</protein>
<dbReference type="Proteomes" id="UP000266673">
    <property type="component" value="Unassembled WGS sequence"/>
</dbReference>
<organism evidence="2 4">
    <name type="scientific">Gigaspora rosea</name>
    <dbReference type="NCBI Taxonomy" id="44941"/>
    <lineage>
        <taxon>Eukaryota</taxon>
        <taxon>Fungi</taxon>
        <taxon>Fungi incertae sedis</taxon>
        <taxon>Mucoromycota</taxon>
        <taxon>Glomeromycotina</taxon>
        <taxon>Glomeromycetes</taxon>
        <taxon>Diversisporales</taxon>
        <taxon>Gigasporaceae</taxon>
        <taxon>Gigaspora</taxon>
    </lineage>
</organism>
<proteinExistence type="predicted"/>
<evidence type="ECO:0000313" key="4">
    <source>
        <dbReference type="Proteomes" id="UP000266673"/>
    </source>
</evidence>